<evidence type="ECO:0000313" key="3">
    <source>
        <dbReference type="EMBL" id="TDU23285.1"/>
    </source>
</evidence>
<keyword evidence="4" id="KW-1185">Reference proteome</keyword>
<comment type="caution">
    <text evidence="3">The sequence shown here is derived from an EMBL/GenBank/DDBJ whole genome shotgun (WGS) entry which is preliminary data.</text>
</comment>
<organism evidence="3 4">
    <name type="scientific">Panacagrimonas perspica</name>
    <dbReference type="NCBI Taxonomy" id="381431"/>
    <lineage>
        <taxon>Bacteria</taxon>
        <taxon>Pseudomonadati</taxon>
        <taxon>Pseudomonadota</taxon>
        <taxon>Gammaproteobacteria</taxon>
        <taxon>Nevskiales</taxon>
        <taxon>Nevskiaceae</taxon>
        <taxon>Panacagrimonas</taxon>
    </lineage>
</organism>
<feature type="region of interest" description="Disordered" evidence="1">
    <location>
        <begin position="427"/>
        <end position="467"/>
    </location>
</feature>
<sequence>MNRLIRPAPMPEELAIALQARAARWNGLADKTRWTSEMRRALADDGQSCEGLPEIEAMAMFHGEPVGRFVVGHTVVPLIHAFSADDGAGEHGGPARRHLLPKNAFRVLRAGAYLCRKCVEEDLDFHGMSWWRRDHQLPGLFWCPKHRTALHLHQDAAVFRAPPSAVISEASCVGNEWCEELRSNALISRFIEIQEGLLSLEVPLSERVVSRMMRDRASDQGFHSGVHEVKRPLVSTLLREKVDPKWIDTLYGGFGETQDGYYFSIDGTLRGHHDSAGAVSYALVAAVLWSSADDALTAMMDADSTRGTQDRSAKPGPDRARLEAAYLENRGGHAAVARKLNLREDTVRQILDAAGFPALGAGMGLLKAAAAFYLDGESLNNASRMANVKASELEKLIRTSGQPFADILRRWVPVSAGDIPVSSLASPRRLMRKGGMPATSQGNEASNPESAAESGKPIAKTASKTHH</sequence>
<feature type="domain" description="TniQ" evidence="2">
    <location>
        <begin position="5"/>
        <end position="150"/>
    </location>
</feature>
<dbReference type="AlphaFoldDB" id="A0A4R7NQP9"/>
<protein>
    <submittedName>
        <fullName evidence="3">TniQ protein</fullName>
    </submittedName>
</protein>
<evidence type="ECO:0000259" key="2">
    <source>
        <dbReference type="Pfam" id="PF06527"/>
    </source>
</evidence>
<feature type="compositionally biased region" description="Polar residues" evidence="1">
    <location>
        <begin position="438"/>
        <end position="449"/>
    </location>
</feature>
<evidence type="ECO:0000313" key="4">
    <source>
        <dbReference type="Proteomes" id="UP000295341"/>
    </source>
</evidence>
<accession>A0A4R7NQP9</accession>
<dbReference type="EMBL" id="SOBT01000013">
    <property type="protein sequence ID" value="TDU23285.1"/>
    <property type="molecule type" value="Genomic_DNA"/>
</dbReference>
<gene>
    <name evidence="3" type="ORF">DFR24_4808</name>
</gene>
<dbReference type="Pfam" id="PF06527">
    <property type="entry name" value="TniQ"/>
    <property type="match status" value="1"/>
</dbReference>
<dbReference type="InterPro" id="IPR009492">
    <property type="entry name" value="TniQ"/>
</dbReference>
<dbReference type="Proteomes" id="UP000295341">
    <property type="component" value="Unassembled WGS sequence"/>
</dbReference>
<proteinExistence type="predicted"/>
<evidence type="ECO:0000256" key="1">
    <source>
        <dbReference type="SAM" id="MobiDB-lite"/>
    </source>
</evidence>
<dbReference type="RefSeq" id="WP_281280217.1">
    <property type="nucleotide sequence ID" value="NZ_MWIN01000016.1"/>
</dbReference>
<reference evidence="3 4" key="1">
    <citation type="submission" date="2019-03" db="EMBL/GenBank/DDBJ databases">
        <title>Genomic Encyclopedia of Type Strains, Phase IV (KMG-IV): sequencing the most valuable type-strain genomes for metagenomic binning, comparative biology and taxonomic classification.</title>
        <authorList>
            <person name="Goeker M."/>
        </authorList>
    </citation>
    <scope>NUCLEOTIDE SEQUENCE [LARGE SCALE GENOMIC DNA]</scope>
    <source>
        <strain evidence="3 4">DSM 26377</strain>
    </source>
</reference>
<name>A0A4R7NQP9_9GAMM</name>